<keyword evidence="1" id="KW-0812">Transmembrane</keyword>
<dbReference type="Proteomes" id="UP000184275">
    <property type="component" value="Unassembled WGS sequence"/>
</dbReference>
<accession>A0A1M6UT03</accession>
<feature type="transmembrane region" description="Helical" evidence="1">
    <location>
        <begin position="6"/>
        <end position="26"/>
    </location>
</feature>
<sequence length="69" mass="7869">MSEILNVIQNASPALAAAIIGLLYAVRGQKKEIEELKKRVDDYDALKLSESLARIQTDLEWIKRKLEEE</sequence>
<protein>
    <submittedName>
        <fullName evidence="2">Uncharacterized protein</fullName>
    </submittedName>
</protein>
<gene>
    <name evidence="2" type="ORF">SAMN05720469_11549</name>
</gene>
<reference evidence="3" key="1">
    <citation type="submission" date="2016-11" db="EMBL/GenBank/DDBJ databases">
        <authorList>
            <person name="Varghese N."/>
            <person name="Submissions S."/>
        </authorList>
    </citation>
    <scope>NUCLEOTIDE SEQUENCE [LARGE SCALE GENOMIC DNA]</scope>
    <source>
        <strain evidence="3">UWOS</strain>
    </source>
</reference>
<dbReference type="AlphaFoldDB" id="A0A1M6UT03"/>
<proteinExistence type="predicted"/>
<evidence type="ECO:0000256" key="1">
    <source>
        <dbReference type="SAM" id="Phobius"/>
    </source>
</evidence>
<keyword evidence="3" id="KW-1185">Reference proteome</keyword>
<dbReference type="EMBL" id="FRAW01000015">
    <property type="protein sequence ID" value="SHK72340.1"/>
    <property type="molecule type" value="Genomic_DNA"/>
</dbReference>
<name>A0A1M6UT03_9BACT</name>
<keyword evidence="1" id="KW-0472">Membrane</keyword>
<keyword evidence="1" id="KW-1133">Transmembrane helix</keyword>
<dbReference type="RefSeq" id="WP_073304419.1">
    <property type="nucleotide sequence ID" value="NZ_FRAW01000015.1"/>
</dbReference>
<evidence type="ECO:0000313" key="3">
    <source>
        <dbReference type="Proteomes" id="UP000184275"/>
    </source>
</evidence>
<organism evidence="2 3">
    <name type="scientific">Fibrobacter intestinalis</name>
    <dbReference type="NCBI Taxonomy" id="28122"/>
    <lineage>
        <taxon>Bacteria</taxon>
        <taxon>Pseudomonadati</taxon>
        <taxon>Fibrobacterota</taxon>
        <taxon>Fibrobacteria</taxon>
        <taxon>Fibrobacterales</taxon>
        <taxon>Fibrobacteraceae</taxon>
        <taxon>Fibrobacter</taxon>
    </lineage>
</organism>
<evidence type="ECO:0000313" key="2">
    <source>
        <dbReference type="EMBL" id="SHK72340.1"/>
    </source>
</evidence>